<evidence type="ECO:0000313" key="3">
    <source>
        <dbReference type="Proteomes" id="UP001149140"/>
    </source>
</evidence>
<dbReference type="EMBL" id="JAPDOD010000076">
    <property type="protein sequence ID" value="MDA0166807.1"/>
    <property type="molecule type" value="Genomic_DNA"/>
</dbReference>
<feature type="non-terminal residue" evidence="2">
    <location>
        <position position="105"/>
    </location>
</feature>
<protein>
    <submittedName>
        <fullName evidence="2">Uncharacterized protein</fullName>
    </submittedName>
</protein>
<organism evidence="2 3">
    <name type="scientific">Solirubrobacter ginsenosidimutans</name>
    <dbReference type="NCBI Taxonomy" id="490573"/>
    <lineage>
        <taxon>Bacteria</taxon>
        <taxon>Bacillati</taxon>
        <taxon>Actinomycetota</taxon>
        <taxon>Thermoleophilia</taxon>
        <taxon>Solirubrobacterales</taxon>
        <taxon>Solirubrobacteraceae</taxon>
        <taxon>Solirubrobacter</taxon>
    </lineage>
</organism>
<name>A0A9X3N579_9ACTN</name>
<sequence>MGATKAGPAASAAAAERPQGETSGESAAAGTRPAAARGEKRVWDAPRGVRNDTTGAAPRGETARNDTTGAPPRGETARNDTTGAPPRGETARNDTTGAPPRGETA</sequence>
<gene>
    <name evidence="2" type="ORF">OM076_41485</name>
</gene>
<dbReference type="Proteomes" id="UP001149140">
    <property type="component" value="Unassembled WGS sequence"/>
</dbReference>
<dbReference type="AlphaFoldDB" id="A0A9X3N579"/>
<feature type="region of interest" description="Disordered" evidence="1">
    <location>
        <begin position="1"/>
        <end position="105"/>
    </location>
</feature>
<evidence type="ECO:0000313" key="2">
    <source>
        <dbReference type="EMBL" id="MDA0166807.1"/>
    </source>
</evidence>
<evidence type="ECO:0000256" key="1">
    <source>
        <dbReference type="SAM" id="MobiDB-lite"/>
    </source>
</evidence>
<feature type="compositionally biased region" description="Basic and acidic residues" evidence="1">
    <location>
        <begin position="37"/>
        <end position="50"/>
    </location>
</feature>
<feature type="compositionally biased region" description="Low complexity" evidence="1">
    <location>
        <begin position="1"/>
        <end position="15"/>
    </location>
</feature>
<proteinExistence type="predicted"/>
<comment type="caution">
    <text evidence="2">The sequence shown here is derived from an EMBL/GenBank/DDBJ whole genome shotgun (WGS) entry which is preliminary data.</text>
</comment>
<keyword evidence="3" id="KW-1185">Reference proteome</keyword>
<feature type="compositionally biased region" description="Low complexity" evidence="1">
    <location>
        <begin position="27"/>
        <end position="36"/>
    </location>
</feature>
<reference evidence="2" key="1">
    <citation type="submission" date="2022-10" db="EMBL/GenBank/DDBJ databases">
        <title>The WGS of Solirubrobacter ginsenosidimutans DSM 21036.</title>
        <authorList>
            <person name="Jiang Z."/>
        </authorList>
    </citation>
    <scope>NUCLEOTIDE SEQUENCE</scope>
    <source>
        <strain evidence="2">DSM 21036</strain>
    </source>
</reference>
<accession>A0A9X3N579</accession>